<name>A0A381LJ26_BLUGR</name>
<evidence type="ECO:0000313" key="1">
    <source>
        <dbReference type="EMBL" id="SUZ13883.1"/>
    </source>
</evidence>
<accession>A0A381LJ26</accession>
<sequence length="101" mass="11411">MDSICVATFLLSVGSPYIADRMVLTEFSRTHAYVYREISKAHQFPLRKPSSDVFMIKSDTQRPGTSYAIYCSQKWNGKNIMDGLLDQIIPFTIDGPSRDNG</sequence>
<protein>
    <submittedName>
        <fullName evidence="1">BgtE-5605</fullName>
    </submittedName>
</protein>
<gene>
    <name evidence="1" type="ORF">BGT96224V2_LOCUS7076</name>
</gene>
<proteinExistence type="predicted"/>
<dbReference type="EMBL" id="UIGY01000249">
    <property type="protein sequence ID" value="SUZ13883.1"/>
    <property type="molecule type" value="Genomic_DNA"/>
</dbReference>
<reference evidence="1" key="1">
    <citation type="submission" date="2018-07" db="EMBL/GenBank/DDBJ databases">
        <authorList>
            <person name="Quirk P.G."/>
            <person name="Krulwich T.A."/>
        </authorList>
    </citation>
    <scope>NUCLEOTIDE SEQUENCE</scope>
    <source>
        <strain evidence="1">96224</strain>
    </source>
</reference>
<organism evidence="1">
    <name type="scientific">Blumeria graminis f. sp. tritici 96224</name>
    <dbReference type="NCBI Taxonomy" id="1268274"/>
    <lineage>
        <taxon>Eukaryota</taxon>
        <taxon>Fungi</taxon>
        <taxon>Dikarya</taxon>
        <taxon>Ascomycota</taxon>
        <taxon>Pezizomycotina</taxon>
        <taxon>Leotiomycetes</taxon>
        <taxon>Erysiphales</taxon>
        <taxon>Erysiphaceae</taxon>
        <taxon>Blumeria</taxon>
    </lineage>
</organism>
<dbReference type="AlphaFoldDB" id="A0A381LJ26"/>